<name>A0A2S9X5F2_9NEIS</name>
<evidence type="ECO:0000256" key="4">
    <source>
        <dbReference type="ARBA" id="ARBA00023136"/>
    </source>
</evidence>
<accession>A0A2S9X5F2</accession>
<feature type="transmembrane region" description="Helical" evidence="5">
    <location>
        <begin position="211"/>
        <end position="234"/>
    </location>
</feature>
<feature type="transmembrane region" description="Helical" evidence="5">
    <location>
        <begin position="98"/>
        <end position="120"/>
    </location>
</feature>
<keyword evidence="2 5" id="KW-0812">Transmembrane</keyword>
<dbReference type="EMBL" id="MTBD01000024">
    <property type="protein sequence ID" value="PRP70916.1"/>
    <property type="molecule type" value="Genomic_DNA"/>
</dbReference>
<gene>
    <name evidence="7" type="ORF">BUE93_09665</name>
</gene>
<feature type="transmembrane region" description="Helical" evidence="5">
    <location>
        <begin position="282"/>
        <end position="306"/>
    </location>
</feature>
<organism evidence="7 8">
    <name type="scientific">Chromobacterium amazonense</name>
    <dbReference type="NCBI Taxonomy" id="1382803"/>
    <lineage>
        <taxon>Bacteria</taxon>
        <taxon>Pseudomonadati</taxon>
        <taxon>Pseudomonadota</taxon>
        <taxon>Betaproteobacteria</taxon>
        <taxon>Neisseriales</taxon>
        <taxon>Chromobacteriaceae</taxon>
        <taxon>Chromobacterium</taxon>
    </lineage>
</organism>
<comment type="subcellular location">
    <subcellularLocation>
        <location evidence="1">Membrane</location>
        <topology evidence="1">Multi-pass membrane protein</topology>
    </subcellularLocation>
</comment>
<dbReference type="PANTHER" id="PTHR37958">
    <property type="entry name" value="SODIUM-POTASSIUM/PROTON ANTIPORTER CHAA"/>
    <property type="match status" value="1"/>
</dbReference>
<reference evidence="7 8" key="1">
    <citation type="submission" date="2017-01" db="EMBL/GenBank/DDBJ databases">
        <title>New insights into the genetic diversity of Chromobacterium isolated from tropical freshwater lake.</title>
        <authorList>
            <person name="Santos A.B."/>
            <person name="Nascimento A.M."/>
            <person name="Da Silva P.C."/>
        </authorList>
    </citation>
    <scope>NUCLEOTIDE SEQUENCE [LARGE SCALE GENOMIC DNA]</scope>
    <source>
        <strain evidence="7 8">56AF</strain>
    </source>
</reference>
<sequence length="359" mass="37230">MAHNTIPRWTIITPVLAWAAIAASAAAGGHAIYLALLAVLLAGTVFAAVHHAEVVAHKVGEPFGTLILALAVTVIEVALIISFMLGGGEEKLALARDTIFSAIMITCNGILGICLLLGGLRHREQNFQLSGAKAALTVLAAISVLALVLPNYGTSQPGPLLSSSQLAFTGVVSLVLYGAFVFVQTIRHRDYFLVEGSHDEDEHAPPPSNKVAMLSVGALLVCLVAVVTLAKLLSPSIERFVVDAGAPAAVVGIIIASLVLLPEGLAAANAARADKVQTSLNLALGSALASIGLTIPTVAMIFVFMGEPLILGLENKETIFLLLTLVACSLSLSVGRTTILQGIVHLVIFASFVFFAISP</sequence>
<dbReference type="Pfam" id="PF01699">
    <property type="entry name" value="Na_Ca_ex"/>
    <property type="match status" value="2"/>
</dbReference>
<feature type="transmembrane region" description="Helical" evidence="5">
    <location>
        <begin position="318"/>
        <end position="335"/>
    </location>
</feature>
<proteinExistence type="predicted"/>
<dbReference type="RefSeq" id="WP_106076671.1">
    <property type="nucleotide sequence ID" value="NZ_MTBD01000024.1"/>
</dbReference>
<evidence type="ECO:0000313" key="8">
    <source>
        <dbReference type="Proteomes" id="UP000239469"/>
    </source>
</evidence>
<feature type="transmembrane region" description="Helical" evidence="5">
    <location>
        <begin position="165"/>
        <end position="183"/>
    </location>
</feature>
<keyword evidence="4 5" id="KW-0472">Membrane</keyword>
<comment type="caution">
    <text evidence="7">The sequence shown here is derived from an EMBL/GenBank/DDBJ whole genome shotgun (WGS) entry which is preliminary data.</text>
</comment>
<keyword evidence="3 5" id="KW-1133">Transmembrane helix</keyword>
<protein>
    <submittedName>
        <fullName evidence="7">Ionic transporter y4hA</fullName>
    </submittedName>
</protein>
<feature type="transmembrane region" description="Helical" evidence="5">
    <location>
        <begin position="132"/>
        <end position="153"/>
    </location>
</feature>
<dbReference type="GO" id="GO:0015386">
    <property type="term" value="F:potassium:proton antiporter activity"/>
    <property type="evidence" value="ECO:0007669"/>
    <property type="project" value="TreeGrafter"/>
</dbReference>
<dbReference type="OrthoDB" id="9787814at2"/>
<feature type="transmembrane region" description="Helical" evidence="5">
    <location>
        <begin position="342"/>
        <end position="358"/>
    </location>
</feature>
<feature type="domain" description="Sodium/calcium exchanger membrane region" evidence="6">
    <location>
        <begin position="215"/>
        <end position="357"/>
    </location>
</feature>
<dbReference type="Proteomes" id="UP000239469">
    <property type="component" value="Unassembled WGS sequence"/>
</dbReference>
<evidence type="ECO:0000259" key="6">
    <source>
        <dbReference type="Pfam" id="PF01699"/>
    </source>
</evidence>
<feature type="domain" description="Sodium/calcium exchanger membrane region" evidence="6">
    <location>
        <begin position="31"/>
        <end position="185"/>
    </location>
</feature>
<dbReference type="GO" id="GO:0005886">
    <property type="term" value="C:plasma membrane"/>
    <property type="evidence" value="ECO:0007669"/>
    <property type="project" value="TreeGrafter"/>
</dbReference>
<feature type="transmembrane region" description="Helical" evidence="5">
    <location>
        <begin position="32"/>
        <end position="51"/>
    </location>
</feature>
<evidence type="ECO:0000256" key="5">
    <source>
        <dbReference type="SAM" id="Phobius"/>
    </source>
</evidence>
<dbReference type="GO" id="GO:0015385">
    <property type="term" value="F:sodium:proton antiporter activity"/>
    <property type="evidence" value="ECO:0007669"/>
    <property type="project" value="TreeGrafter"/>
</dbReference>
<feature type="transmembrane region" description="Helical" evidence="5">
    <location>
        <begin position="240"/>
        <end position="261"/>
    </location>
</feature>
<evidence type="ECO:0000313" key="7">
    <source>
        <dbReference type="EMBL" id="PRP70916.1"/>
    </source>
</evidence>
<evidence type="ECO:0000256" key="3">
    <source>
        <dbReference type="ARBA" id="ARBA00022989"/>
    </source>
</evidence>
<dbReference type="PANTHER" id="PTHR37958:SF1">
    <property type="entry name" value="SODIUM-POTASSIUM_PROTON ANTIPORTER CHAA"/>
    <property type="match status" value="1"/>
</dbReference>
<evidence type="ECO:0000256" key="2">
    <source>
        <dbReference type="ARBA" id="ARBA00022692"/>
    </source>
</evidence>
<dbReference type="InterPro" id="IPR052946">
    <property type="entry name" value="Alkaline_pH_Ca-Antiporter"/>
</dbReference>
<evidence type="ECO:0000256" key="1">
    <source>
        <dbReference type="ARBA" id="ARBA00004141"/>
    </source>
</evidence>
<feature type="transmembrane region" description="Helical" evidence="5">
    <location>
        <begin position="63"/>
        <end position="86"/>
    </location>
</feature>
<dbReference type="InterPro" id="IPR004837">
    <property type="entry name" value="NaCa_Exmemb"/>
</dbReference>
<dbReference type="AlphaFoldDB" id="A0A2S9X5F2"/>